<dbReference type="PATRIC" id="fig|1429438.4.peg.1499"/>
<keyword evidence="3" id="KW-0479">Metal-binding</keyword>
<evidence type="ECO:0000256" key="2">
    <source>
        <dbReference type="ARBA" id="ARBA00022714"/>
    </source>
</evidence>
<evidence type="ECO:0000256" key="3">
    <source>
        <dbReference type="ARBA" id="ARBA00022723"/>
    </source>
</evidence>
<evidence type="ECO:0000256" key="6">
    <source>
        <dbReference type="ARBA" id="ARBA00023004"/>
    </source>
</evidence>
<evidence type="ECO:0000256" key="8">
    <source>
        <dbReference type="ARBA" id="ARBA00023027"/>
    </source>
</evidence>
<dbReference type="CDD" id="cd08880">
    <property type="entry name" value="RHO_alpha_C_ahdA1c-like"/>
    <property type="match status" value="1"/>
</dbReference>
<dbReference type="PANTHER" id="PTHR43756">
    <property type="entry name" value="CHOLINE MONOOXYGENASE, CHLOROPLASTIC"/>
    <property type="match status" value="1"/>
</dbReference>
<evidence type="ECO:0000256" key="5">
    <source>
        <dbReference type="ARBA" id="ARBA00023002"/>
    </source>
</evidence>
<dbReference type="InterPro" id="IPR015881">
    <property type="entry name" value="ARHD_Rieske_2Fe_2S"/>
</dbReference>
<organism evidence="10 11">
    <name type="scientific">Entotheonella factor</name>
    <dbReference type="NCBI Taxonomy" id="1429438"/>
    <lineage>
        <taxon>Bacteria</taxon>
        <taxon>Pseudomonadati</taxon>
        <taxon>Nitrospinota/Tectimicrobiota group</taxon>
        <taxon>Candidatus Tectimicrobiota</taxon>
        <taxon>Candidatus Entotheonellia</taxon>
        <taxon>Candidatus Entotheonellales</taxon>
        <taxon>Candidatus Entotheonellaceae</taxon>
        <taxon>Candidatus Entotheonella</taxon>
    </lineage>
</organism>
<comment type="caution">
    <text evidence="10">The sequence shown here is derived from an EMBL/GenBank/DDBJ whole genome shotgun (WGS) entry which is preliminary data.</text>
</comment>
<keyword evidence="2" id="KW-0001">2Fe-2S</keyword>
<proteinExistence type="inferred from homology"/>
<dbReference type="GO" id="GO:0051537">
    <property type="term" value="F:2 iron, 2 sulfur cluster binding"/>
    <property type="evidence" value="ECO:0007669"/>
    <property type="project" value="UniProtKB-KW"/>
</dbReference>
<protein>
    <submittedName>
        <fullName evidence="10">Salicylate 5-hydroxylase large oxygenase NagG</fullName>
    </submittedName>
</protein>
<dbReference type="InterPro" id="IPR001663">
    <property type="entry name" value="Rng_hydr_dOase-A"/>
</dbReference>
<dbReference type="PROSITE" id="PS51296">
    <property type="entry name" value="RIESKE"/>
    <property type="match status" value="1"/>
</dbReference>
<evidence type="ECO:0000259" key="9">
    <source>
        <dbReference type="PROSITE" id="PS51296"/>
    </source>
</evidence>
<dbReference type="Gene3D" id="3.90.380.10">
    <property type="entry name" value="Naphthalene 1,2-dioxygenase Alpha Subunit, Chain A, domain 1"/>
    <property type="match status" value="1"/>
</dbReference>
<evidence type="ECO:0000313" key="11">
    <source>
        <dbReference type="Proteomes" id="UP000019141"/>
    </source>
</evidence>
<dbReference type="Pfam" id="PF00355">
    <property type="entry name" value="Rieske"/>
    <property type="match status" value="1"/>
</dbReference>
<dbReference type="HOGENOM" id="CLU_026244_4_0_7"/>
<dbReference type="PANTHER" id="PTHR43756:SF1">
    <property type="entry name" value="3-PHENYLPROPIONATE_CINNAMIC ACID DIOXYGENASE SUBUNIT ALPHA"/>
    <property type="match status" value="1"/>
</dbReference>
<keyword evidence="6" id="KW-0408">Iron</keyword>
<dbReference type="Pfam" id="PF00848">
    <property type="entry name" value="Ring_hydroxyl_A"/>
    <property type="match status" value="1"/>
</dbReference>
<dbReference type="InterPro" id="IPR036922">
    <property type="entry name" value="Rieske_2Fe-2S_sf"/>
</dbReference>
<evidence type="ECO:0000256" key="4">
    <source>
        <dbReference type="ARBA" id="ARBA00022964"/>
    </source>
</evidence>
<keyword evidence="7" id="KW-0411">Iron-sulfur</keyword>
<dbReference type="GO" id="GO:0005506">
    <property type="term" value="F:iron ion binding"/>
    <property type="evidence" value="ECO:0007669"/>
    <property type="project" value="InterPro"/>
</dbReference>
<dbReference type="InterPro" id="IPR043264">
    <property type="entry name" value="AhdA1c-like_alpha_C"/>
</dbReference>
<evidence type="ECO:0000256" key="1">
    <source>
        <dbReference type="ARBA" id="ARBA00008751"/>
    </source>
</evidence>
<evidence type="ECO:0000256" key="7">
    <source>
        <dbReference type="ARBA" id="ARBA00023014"/>
    </source>
</evidence>
<accession>W4LU99</accession>
<comment type="similarity">
    <text evidence="1">Belongs to the bacterial ring-hydroxylating dioxygenase alpha subunit family.</text>
</comment>
<dbReference type="InterPro" id="IPR015879">
    <property type="entry name" value="Ring_hydroxy_dOase_asu_C_dom"/>
</dbReference>
<dbReference type="EMBL" id="AZHW01000220">
    <property type="protein sequence ID" value="ETX01563.1"/>
    <property type="molecule type" value="Genomic_DNA"/>
</dbReference>
<dbReference type="InterPro" id="IPR017941">
    <property type="entry name" value="Rieske_2Fe-2S"/>
</dbReference>
<dbReference type="AlphaFoldDB" id="W4LU99"/>
<feature type="domain" description="Rieske" evidence="9">
    <location>
        <begin position="47"/>
        <end position="162"/>
    </location>
</feature>
<dbReference type="SUPFAM" id="SSF50022">
    <property type="entry name" value="ISP domain"/>
    <property type="match status" value="1"/>
</dbReference>
<dbReference type="GO" id="GO:0051213">
    <property type="term" value="F:dioxygenase activity"/>
    <property type="evidence" value="ECO:0007669"/>
    <property type="project" value="UniProtKB-KW"/>
</dbReference>
<keyword evidence="8" id="KW-0520">NAD</keyword>
<reference evidence="10 11" key="1">
    <citation type="journal article" date="2014" name="Nature">
        <title>An environmental bacterial taxon with a large and distinct metabolic repertoire.</title>
        <authorList>
            <person name="Wilson M.C."/>
            <person name="Mori T."/>
            <person name="Ruckert C."/>
            <person name="Uria A.R."/>
            <person name="Helf M.J."/>
            <person name="Takada K."/>
            <person name="Gernert C."/>
            <person name="Steffens U.A."/>
            <person name="Heycke N."/>
            <person name="Schmitt S."/>
            <person name="Rinke C."/>
            <person name="Helfrich E.J."/>
            <person name="Brachmann A.O."/>
            <person name="Gurgui C."/>
            <person name="Wakimoto T."/>
            <person name="Kracht M."/>
            <person name="Crusemann M."/>
            <person name="Hentschel U."/>
            <person name="Abe I."/>
            <person name="Matsunaga S."/>
            <person name="Kalinowski J."/>
            <person name="Takeyama H."/>
            <person name="Piel J."/>
        </authorList>
    </citation>
    <scope>NUCLEOTIDE SEQUENCE [LARGE SCALE GENOMIC DNA]</scope>
    <source>
        <strain evidence="11">TSY1</strain>
    </source>
</reference>
<sequence length="415" mass="47505">MKAEQAMPSVIERQWPEAGATRVPYWAYSDQQVYQREMDVIFCGESWAYVGLGVEIPNPGDFKQVSIGDRPLVMCRDEDGTVHVFENRCAHRGVKFCREPWGNAKQFTCPYHLWRYDLKGNLRGLPFLNGVKQQGGMPDDFRREDHGLDELRVSARGGAIFATFSATAESFEDYLGSTFLALYDRMFDGRELTLLGYTKQLIPSNWKLMFENIKDPYHASLMHVFLVTFGLFRADQQSAIKMDETGRHGALISMRGEQKTTADNAEMKNLREDFKLNDPRLIDPVREYPGQETVVMQTLWPNLIVQQQSNTLAMRQLIPRGPEAFELAWTFFGYADDTEEMHLRRLRQANLMGPAGLVSVDDSEIMKLSQDGISPYPEVNGLLEMGGRDTQDTDHMVTEAAIRSFYDYYCRVMGF</sequence>
<dbReference type="PROSITE" id="PS00570">
    <property type="entry name" value="RING_HYDROXYL_ALPHA"/>
    <property type="match status" value="1"/>
</dbReference>
<name>W4LU99_ENTF1</name>
<keyword evidence="4" id="KW-0223">Dioxygenase</keyword>
<keyword evidence="5" id="KW-0560">Oxidoreductase</keyword>
<dbReference type="Proteomes" id="UP000019141">
    <property type="component" value="Unassembled WGS sequence"/>
</dbReference>
<gene>
    <name evidence="10" type="ORF">ETSY1_06895</name>
</gene>
<evidence type="ECO:0000313" key="10">
    <source>
        <dbReference type="EMBL" id="ETX01563.1"/>
    </source>
</evidence>
<keyword evidence="11" id="KW-1185">Reference proteome</keyword>
<dbReference type="PRINTS" id="PR00090">
    <property type="entry name" value="RNGDIOXGNASE"/>
</dbReference>
<dbReference type="SUPFAM" id="SSF55961">
    <property type="entry name" value="Bet v1-like"/>
    <property type="match status" value="1"/>
</dbReference>
<dbReference type="Gene3D" id="2.102.10.10">
    <property type="entry name" value="Rieske [2Fe-2S] iron-sulphur domain"/>
    <property type="match status" value="1"/>
</dbReference>